<dbReference type="AlphaFoldDB" id="A0A9P4Y519"/>
<comment type="subcellular location">
    <subcellularLocation>
        <location evidence="1">Secreted</location>
    </subcellularLocation>
</comment>
<dbReference type="GO" id="GO:0016052">
    <property type="term" value="P:carbohydrate catabolic process"/>
    <property type="evidence" value="ECO:0007669"/>
    <property type="project" value="TreeGrafter"/>
</dbReference>
<comment type="catalytic activity">
    <reaction evidence="10">
        <text>cutin + H2O = cutin monomers.</text>
        <dbReference type="EC" id="3.1.1.74"/>
    </reaction>
</comment>
<dbReference type="EC" id="3.1.1.74" evidence="3"/>
<gene>
    <name evidence="14" type="ORF">M406DRAFT_60701</name>
</gene>
<dbReference type="GO" id="GO:0050525">
    <property type="term" value="F:cutinase activity"/>
    <property type="evidence" value="ECO:0007669"/>
    <property type="project" value="UniProtKB-EC"/>
</dbReference>
<evidence type="ECO:0000256" key="13">
    <source>
        <dbReference type="SAM" id="SignalP"/>
    </source>
</evidence>
<name>A0A9P4Y519_CRYP1</name>
<dbReference type="Gene3D" id="3.40.50.1820">
    <property type="entry name" value="alpha/beta hydrolase"/>
    <property type="match status" value="1"/>
</dbReference>
<evidence type="ECO:0000256" key="12">
    <source>
        <dbReference type="PIRSR" id="PIRSR611150-2"/>
    </source>
</evidence>
<dbReference type="Pfam" id="PF01083">
    <property type="entry name" value="Cutinase"/>
    <property type="match status" value="1"/>
</dbReference>
<dbReference type="Proteomes" id="UP000803844">
    <property type="component" value="Unassembled WGS sequence"/>
</dbReference>
<dbReference type="OrthoDB" id="2975078at2759"/>
<feature type="active site" description="Proton donor/acceptor" evidence="11">
    <location>
        <position position="200"/>
    </location>
</feature>
<dbReference type="SMART" id="SM01110">
    <property type="entry name" value="Cutinase"/>
    <property type="match status" value="1"/>
</dbReference>
<reference evidence="14" key="1">
    <citation type="journal article" date="2020" name="Phytopathology">
        <title>Genome sequence of the chestnut blight fungus Cryphonectria parasitica EP155: A fundamental resource for an archetypical invasive plant pathogen.</title>
        <authorList>
            <person name="Crouch J.A."/>
            <person name="Dawe A."/>
            <person name="Aerts A."/>
            <person name="Barry K."/>
            <person name="Churchill A.C.L."/>
            <person name="Grimwood J."/>
            <person name="Hillman B."/>
            <person name="Milgroom M.G."/>
            <person name="Pangilinan J."/>
            <person name="Smith M."/>
            <person name="Salamov A."/>
            <person name="Schmutz J."/>
            <person name="Yadav J."/>
            <person name="Grigoriev I.V."/>
            <person name="Nuss D."/>
        </authorList>
    </citation>
    <scope>NUCLEOTIDE SEQUENCE</scope>
    <source>
        <strain evidence="14">EP155</strain>
    </source>
</reference>
<feature type="chain" id="PRO_5040108558" description="cutinase" evidence="13">
    <location>
        <begin position="19"/>
        <end position="225"/>
    </location>
</feature>
<comment type="caution">
    <text evidence="14">The sequence shown here is derived from an EMBL/GenBank/DDBJ whole genome shotgun (WGS) entry which is preliminary data.</text>
</comment>
<dbReference type="InterPro" id="IPR029058">
    <property type="entry name" value="AB_hydrolase_fold"/>
</dbReference>
<feature type="disulfide bond" evidence="12">
    <location>
        <begin position="183"/>
        <end position="190"/>
    </location>
</feature>
<evidence type="ECO:0000313" key="15">
    <source>
        <dbReference type="Proteomes" id="UP000803844"/>
    </source>
</evidence>
<sequence length="225" mass="23124">MKPSIPLTILTGLSVVGAAPAKIEGRQQETTSNDLKDGACKPVTFIMARGSTEVGNMGEIPGPPTCADLKQQLGADQVACQGVGTEDGYPAALSPNFLPKNTDDTSIAAATTIMNLAATKCPDTTMLVGGYSQGSAVMDNAIQGLPANMQSKIAGVVLFGYTRNAQDNAQVPGYPQAQTKIFCAPGDLVCDNTLTITPAHLSYAANAPEAATFLASMIQNNGTTA</sequence>
<keyword evidence="6 13" id="KW-0732">Signal</keyword>
<keyword evidence="9 12" id="KW-1015">Disulfide bond</keyword>
<organism evidence="14 15">
    <name type="scientific">Cryphonectria parasitica (strain ATCC 38755 / EP155)</name>
    <dbReference type="NCBI Taxonomy" id="660469"/>
    <lineage>
        <taxon>Eukaryota</taxon>
        <taxon>Fungi</taxon>
        <taxon>Dikarya</taxon>
        <taxon>Ascomycota</taxon>
        <taxon>Pezizomycotina</taxon>
        <taxon>Sordariomycetes</taxon>
        <taxon>Sordariomycetidae</taxon>
        <taxon>Diaporthales</taxon>
        <taxon>Cryphonectriaceae</taxon>
        <taxon>Cryphonectria-Endothia species complex</taxon>
        <taxon>Cryphonectria</taxon>
    </lineage>
</organism>
<evidence type="ECO:0000256" key="7">
    <source>
        <dbReference type="ARBA" id="ARBA00022801"/>
    </source>
</evidence>
<keyword evidence="5" id="KW-0964">Secreted</keyword>
<dbReference type="EMBL" id="MU032347">
    <property type="protein sequence ID" value="KAF3766275.1"/>
    <property type="molecule type" value="Genomic_DNA"/>
</dbReference>
<dbReference type="InterPro" id="IPR011150">
    <property type="entry name" value="Cutinase_monf"/>
</dbReference>
<dbReference type="FunFam" id="3.40.50.1820:FF:000235">
    <property type="entry name" value="Cutinase 1"/>
    <property type="match status" value="1"/>
</dbReference>
<evidence type="ECO:0000256" key="1">
    <source>
        <dbReference type="ARBA" id="ARBA00004613"/>
    </source>
</evidence>
<proteinExistence type="inferred from homology"/>
<dbReference type="GO" id="GO:0005576">
    <property type="term" value="C:extracellular region"/>
    <property type="evidence" value="ECO:0007669"/>
    <property type="project" value="UniProtKB-SubCell"/>
</dbReference>
<evidence type="ECO:0000256" key="4">
    <source>
        <dbReference type="ARBA" id="ARBA00022487"/>
    </source>
</evidence>
<dbReference type="InterPro" id="IPR000675">
    <property type="entry name" value="Cutinase/axe"/>
</dbReference>
<dbReference type="PRINTS" id="PR00129">
    <property type="entry name" value="CUTINASE"/>
</dbReference>
<keyword evidence="15" id="KW-1185">Reference proteome</keyword>
<keyword evidence="8" id="KW-0843">Virulence</keyword>
<comment type="similarity">
    <text evidence="2">Belongs to the cutinase family.</text>
</comment>
<evidence type="ECO:0000256" key="11">
    <source>
        <dbReference type="PIRSR" id="PIRSR611150-1"/>
    </source>
</evidence>
<evidence type="ECO:0000256" key="9">
    <source>
        <dbReference type="ARBA" id="ARBA00023157"/>
    </source>
</evidence>
<dbReference type="RefSeq" id="XP_040777236.1">
    <property type="nucleotide sequence ID" value="XM_040924696.1"/>
</dbReference>
<evidence type="ECO:0000256" key="2">
    <source>
        <dbReference type="ARBA" id="ARBA00007534"/>
    </source>
</evidence>
<evidence type="ECO:0000256" key="8">
    <source>
        <dbReference type="ARBA" id="ARBA00023026"/>
    </source>
</evidence>
<keyword evidence="7" id="KW-0378">Hydrolase</keyword>
<dbReference type="PANTHER" id="PTHR48250:SF3">
    <property type="entry name" value="CUTINASE 1-RELATED"/>
    <property type="match status" value="1"/>
</dbReference>
<feature type="active site" description="Nucleophile" evidence="11">
    <location>
        <position position="132"/>
    </location>
</feature>
<evidence type="ECO:0000256" key="5">
    <source>
        <dbReference type="ARBA" id="ARBA00022525"/>
    </source>
</evidence>
<feature type="signal peptide" evidence="13">
    <location>
        <begin position="1"/>
        <end position="18"/>
    </location>
</feature>
<feature type="disulfide bond" evidence="12">
    <location>
        <begin position="40"/>
        <end position="121"/>
    </location>
</feature>
<keyword evidence="4" id="KW-0719">Serine esterase</keyword>
<accession>A0A9P4Y519</accession>
<evidence type="ECO:0000313" key="14">
    <source>
        <dbReference type="EMBL" id="KAF3766275.1"/>
    </source>
</evidence>
<evidence type="ECO:0000256" key="3">
    <source>
        <dbReference type="ARBA" id="ARBA00013095"/>
    </source>
</evidence>
<evidence type="ECO:0000256" key="6">
    <source>
        <dbReference type="ARBA" id="ARBA00022729"/>
    </source>
</evidence>
<evidence type="ECO:0000256" key="10">
    <source>
        <dbReference type="ARBA" id="ARBA00034045"/>
    </source>
</evidence>
<dbReference type="PANTHER" id="PTHR48250">
    <property type="entry name" value="CUTINASE 2-RELATED"/>
    <property type="match status" value="1"/>
</dbReference>
<dbReference type="GeneID" id="63841825"/>
<protein>
    <recommendedName>
        <fullName evidence="3">cutinase</fullName>
        <ecNumber evidence="3">3.1.1.74</ecNumber>
    </recommendedName>
</protein>
<dbReference type="SUPFAM" id="SSF53474">
    <property type="entry name" value="alpha/beta-Hydrolases"/>
    <property type="match status" value="1"/>
</dbReference>
<feature type="active site" evidence="11">
    <location>
        <position position="187"/>
    </location>
</feature>